<evidence type="ECO:0000313" key="11">
    <source>
        <dbReference type="EMBL" id="AGM30821.1"/>
    </source>
</evidence>
<evidence type="ECO:0000256" key="5">
    <source>
        <dbReference type="ARBA" id="ARBA00022741"/>
    </source>
</evidence>
<evidence type="ECO:0000256" key="8">
    <source>
        <dbReference type="ARBA" id="ARBA00022989"/>
    </source>
</evidence>
<feature type="transmembrane region" description="Helical" evidence="10">
    <location>
        <begin position="59"/>
        <end position="82"/>
    </location>
</feature>
<evidence type="ECO:0000256" key="2">
    <source>
        <dbReference type="ARBA" id="ARBA00008149"/>
    </source>
</evidence>
<reference evidence="11 12" key="1">
    <citation type="journal article" date="2013" name="Genome Announc.">
        <title>Complete Genome Sequence of Mycobacterium massiliense Clinical Strain Asan 50594, Belonging to the Type II Genotype.</title>
        <authorList>
            <person name="Kim B.J."/>
            <person name="Kim B.R."/>
            <person name="Hong S.H."/>
            <person name="Seok S.H."/>
            <person name="Kook Y.H."/>
            <person name="Kim B.J."/>
        </authorList>
    </citation>
    <scope>NUCLEOTIDE SEQUENCE [LARGE SCALE GENOMIC DNA]</scope>
    <source>
        <strain evidence="11 12">50594</strain>
    </source>
</reference>
<dbReference type="Gene3D" id="2.40.50.910">
    <property type="entry name" value="Type VII secretion system EccB, repeat 3 domain"/>
    <property type="match status" value="1"/>
</dbReference>
<dbReference type="AlphaFoldDB" id="A0AB33AGZ1"/>
<name>A0AB33AGZ1_9MYCO</name>
<dbReference type="InterPro" id="IPR007795">
    <property type="entry name" value="T7SS_EccB"/>
</dbReference>
<keyword evidence="5" id="KW-0547">Nucleotide-binding</keyword>
<evidence type="ECO:0000313" key="12">
    <source>
        <dbReference type="Proteomes" id="UP000013961"/>
    </source>
</evidence>
<dbReference type="EMBL" id="CP004374">
    <property type="protein sequence ID" value="AGM30821.1"/>
    <property type="molecule type" value="Genomic_DNA"/>
</dbReference>
<dbReference type="PANTHER" id="PTHR40765">
    <property type="entry name" value="ESX-2 SECRETION SYSTEM ATPASE ECCB2"/>
    <property type="match status" value="1"/>
</dbReference>
<keyword evidence="7" id="KW-0067">ATP-binding</keyword>
<accession>A0AB33AGZ1</accession>
<dbReference type="InterPro" id="IPR044857">
    <property type="entry name" value="T7SS_EccB_R1"/>
</dbReference>
<organism evidence="11 12">
    <name type="scientific">Mycobacteroides abscessus subsp. bolletii 50594</name>
    <dbReference type="NCBI Taxonomy" id="1303024"/>
    <lineage>
        <taxon>Bacteria</taxon>
        <taxon>Bacillati</taxon>
        <taxon>Actinomycetota</taxon>
        <taxon>Actinomycetes</taxon>
        <taxon>Mycobacteriales</taxon>
        <taxon>Mycobacteriaceae</taxon>
        <taxon>Mycobacteroides</taxon>
        <taxon>Mycobacteroides abscessus</taxon>
    </lineage>
</organism>
<comment type="similarity">
    <text evidence="2">Belongs to the EccB family.</text>
</comment>
<evidence type="ECO:0000256" key="6">
    <source>
        <dbReference type="ARBA" id="ARBA00022801"/>
    </source>
</evidence>
<gene>
    <name evidence="11" type="ORF">MASS_4219</name>
</gene>
<evidence type="ECO:0000256" key="4">
    <source>
        <dbReference type="ARBA" id="ARBA00022692"/>
    </source>
</evidence>
<evidence type="ECO:0000256" key="10">
    <source>
        <dbReference type="SAM" id="Phobius"/>
    </source>
</evidence>
<keyword evidence="9 10" id="KW-0472">Membrane</keyword>
<evidence type="ECO:0000256" key="1">
    <source>
        <dbReference type="ARBA" id="ARBA00004162"/>
    </source>
</evidence>
<keyword evidence="8 10" id="KW-1133">Transmembrane helix</keyword>
<dbReference type="GO" id="GO:0016787">
    <property type="term" value="F:hydrolase activity"/>
    <property type="evidence" value="ECO:0007669"/>
    <property type="project" value="UniProtKB-KW"/>
</dbReference>
<sequence length="519" mass="54680">MLYATDGFDTQPTPRGAAMPAQVTTRAQVNGYRFLLRRLEHALIRADSRMIHDPMRGQIRSLLVGFVIAVLVTGAAAVLAFFKPTPNIGNAQILISKSSGGMFVQIGDRVHPVLNISSARMITGAADAPKQVDDRFLNQLPRGPMVGIVGAPAAIHGADDLNMSSWTVCDSVTTPDIRSGPGPGGLETAVLATDPVLGDGIRAASAAEMLLVMSGDTVYLVYDGVRAVVDPRDKGVVNALHLQDIYPRPTSPGLLNSFPLAPPIRPVVIEGAGDRAPYLPAQYPVGSMIRTSDSTGNQLYVVLRDGLQKISDATADIIRYGGPANDPQGTHEVSPSLVSNAPIVHTLPVDHYPTVSPQIVNLEPDRVACMSWQRPKNAAHATIRLLVGHRLPLPSGAKPVPLASADGTGPGVDWVYLKPGTGEFVEETGNTPDSRAAGALYYVADTGLRYHIKDLPTAAALGVSGVTEPNSDAMYPQLAPWSVLSLLPAGPELSQEAALVAHDSLAADPAGTKVDPPKQ</sequence>
<proteinExistence type="inferred from homology"/>
<protein>
    <submittedName>
        <fullName evidence="11">Type VII secretion protein EccB</fullName>
    </submittedName>
</protein>
<comment type="subcellular location">
    <subcellularLocation>
        <location evidence="1">Cell membrane</location>
        <topology evidence="1">Single-pass membrane protein</topology>
    </subcellularLocation>
</comment>
<keyword evidence="3" id="KW-1003">Cell membrane</keyword>
<dbReference type="NCBIfam" id="TIGR03919">
    <property type="entry name" value="T7SS_EccB"/>
    <property type="match status" value="1"/>
</dbReference>
<dbReference type="Gene3D" id="3.30.2390.20">
    <property type="entry name" value="Type VII secretion system EccB, repeat 1 domain"/>
    <property type="match status" value="1"/>
</dbReference>
<dbReference type="KEGG" id="mabb:MASS_4219"/>
<dbReference type="InterPro" id="IPR042485">
    <property type="entry name" value="T7SS_EccB_R3"/>
</dbReference>
<keyword evidence="6" id="KW-0378">Hydrolase</keyword>
<evidence type="ECO:0000256" key="7">
    <source>
        <dbReference type="ARBA" id="ARBA00022840"/>
    </source>
</evidence>
<dbReference type="GO" id="GO:0005886">
    <property type="term" value="C:plasma membrane"/>
    <property type="evidence" value="ECO:0007669"/>
    <property type="project" value="UniProtKB-SubCell"/>
</dbReference>
<dbReference type="Proteomes" id="UP000013961">
    <property type="component" value="Chromosome"/>
</dbReference>
<dbReference type="Pfam" id="PF05108">
    <property type="entry name" value="T7SS_ESX1_EccB"/>
    <property type="match status" value="1"/>
</dbReference>
<evidence type="ECO:0000256" key="9">
    <source>
        <dbReference type="ARBA" id="ARBA00023136"/>
    </source>
</evidence>
<dbReference type="PANTHER" id="PTHR40765:SF2">
    <property type="entry name" value="ESX-2 SECRETION SYSTEM ATPASE ECCB2"/>
    <property type="match status" value="1"/>
</dbReference>
<dbReference type="GO" id="GO:0005576">
    <property type="term" value="C:extracellular region"/>
    <property type="evidence" value="ECO:0007669"/>
    <property type="project" value="TreeGrafter"/>
</dbReference>
<evidence type="ECO:0000256" key="3">
    <source>
        <dbReference type="ARBA" id="ARBA00022475"/>
    </source>
</evidence>
<dbReference type="GO" id="GO:0005524">
    <property type="term" value="F:ATP binding"/>
    <property type="evidence" value="ECO:0007669"/>
    <property type="project" value="UniProtKB-KW"/>
</dbReference>
<keyword evidence="4 10" id="KW-0812">Transmembrane</keyword>